<evidence type="ECO:0000256" key="3">
    <source>
        <dbReference type="ARBA" id="ARBA00023125"/>
    </source>
</evidence>
<evidence type="ECO:0000256" key="2">
    <source>
        <dbReference type="ARBA" id="ARBA00022908"/>
    </source>
</evidence>
<evidence type="ECO:0000256" key="5">
    <source>
        <dbReference type="PROSITE-ProRule" id="PRU01248"/>
    </source>
</evidence>
<dbReference type="Gene3D" id="3.30.160.390">
    <property type="entry name" value="Integrase, DNA-binding domain"/>
    <property type="match status" value="1"/>
</dbReference>
<name>A0A6L8W677_9PROT</name>
<dbReference type="InterPro" id="IPR010998">
    <property type="entry name" value="Integrase_recombinase_N"/>
</dbReference>
<dbReference type="InterPro" id="IPR002104">
    <property type="entry name" value="Integrase_catalytic"/>
</dbReference>
<keyword evidence="9" id="KW-1185">Reference proteome</keyword>
<evidence type="ECO:0000256" key="1">
    <source>
        <dbReference type="ARBA" id="ARBA00008857"/>
    </source>
</evidence>
<protein>
    <submittedName>
        <fullName evidence="8">Tyrosine-type recombinase/integrase</fullName>
    </submittedName>
</protein>
<proteinExistence type="inferred from homology"/>
<accession>A0A6L8W677</accession>
<dbReference type="GO" id="GO:0006310">
    <property type="term" value="P:DNA recombination"/>
    <property type="evidence" value="ECO:0007669"/>
    <property type="project" value="UniProtKB-KW"/>
</dbReference>
<dbReference type="PANTHER" id="PTHR30629">
    <property type="entry name" value="PROPHAGE INTEGRASE"/>
    <property type="match status" value="1"/>
</dbReference>
<dbReference type="PROSITE" id="PS51900">
    <property type="entry name" value="CB"/>
    <property type="match status" value="1"/>
</dbReference>
<comment type="similarity">
    <text evidence="1">Belongs to the 'phage' integrase family.</text>
</comment>
<evidence type="ECO:0000259" key="7">
    <source>
        <dbReference type="PROSITE" id="PS51900"/>
    </source>
</evidence>
<dbReference type="InterPro" id="IPR038488">
    <property type="entry name" value="Integrase_DNA-bd_sf"/>
</dbReference>
<feature type="domain" description="Tyr recombinase" evidence="6">
    <location>
        <begin position="207"/>
        <end position="381"/>
    </location>
</feature>
<dbReference type="InterPro" id="IPR011010">
    <property type="entry name" value="DNA_brk_join_enz"/>
</dbReference>
<evidence type="ECO:0000259" key="6">
    <source>
        <dbReference type="PROSITE" id="PS51898"/>
    </source>
</evidence>
<keyword evidence="4" id="KW-0233">DNA recombination</keyword>
<dbReference type="InterPro" id="IPR044068">
    <property type="entry name" value="CB"/>
</dbReference>
<keyword evidence="3 5" id="KW-0238">DNA-binding</keyword>
<dbReference type="Pfam" id="PF14659">
    <property type="entry name" value="Phage_int_SAM_3"/>
    <property type="match status" value="1"/>
</dbReference>
<dbReference type="PANTHER" id="PTHR30629:SF2">
    <property type="entry name" value="PROPHAGE INTEGRASE INTS-RELATED"/>
    <property type="match status" value="1"/>
</dbReference>
<dbReference type="PROSITE" id="PS51898">
    <property type="entry name" value="TYR_RECOMBINASE"/>
    <property type="match status" value="1"/>
</dbReference>
<dbReference type="GO" id="GO:0015074">
    <property type="term" value="P:DNA integration"/>
    <property type="evidence" value="ECO:0007669"/>
    <property type="project" value="UniProtKB-KW"/>
</dbReference>
<dbReference type="GO" id="GO:0003677">
    <property type="term" value="F:DNA binding"/>
    <property type="evidence" value="ECO:0007669"/>
    <property type="project" value="UniProtKB-UniRule"/>
</dbReference>
<gene>
    <name evidence="8" type="ORF">GQE98_06270</name>
</gene>
<feature type="domain" description="Core-binding (CB)" evidence="7">
    <location>
        <begin position="105"/>
        <end position="185"/>
    </location>
</feature>
<comment type="caution">
    <text evidence="8">The sequence shown here is derived from an EMBL/GenBank/DDBJ whole genome shotgun (WGS) entry which is preliminary data.</text>
</comment>
<dbReference type="InterPro" id="IPR050808">
    <property type="entry name" value="Phage_Integrase"/>
</dbReference>
<dbReference type="Pfam" id="PF13356">
    <property type="entry name" value="Arm-DNA-bind_3"/>
    <property type="match status" value="1"/>
</dbReference>
<organism evidence="8 9">
    <name type="scientific">Sneathiella litorea</name>
    <dbReference type="NCBI Taxonomy" id="2606216"/>
    <lineage>
        <taxon>Bacteria</taxon>
        <taxon>Pseudomonadati</taxon>
        <taxon>Pseudomonadota</taxon>
        <taxon>Alphaproteobacteria</taxon>
        <taxon>Sneathiellales</taxon>
        <taxon>Sneathiellaceae</taxon>
        <taxon>Sneathiella</taxon>
    </lineage>
</organism>
<evidence type="ECO:0000256" key="4">
    <source>
        <dbReference type="ARBA" id="ARBA00023172"/>
    </source>
</evidence>
<dbReference type="Pfam" id="PF00589">
    <property type="entry name" value="Phage_integrase"/>
    <property type="match status" value="1"/>
</dbReference>
<keyword evidence="2" id="KW-0229">DNA integration</keyword>
<dbReference type="AlphaFoldDB" id="A0A6L8W677"/>
<dbReference type="InterPro" id="IPR013762">
    <property type="entry name" value="Integrase-like_cat_sf"/>
</dbReference>
<dbReference type="SUPFAM" id="SSF56349">
    <property type="entry name" value="DNA breaking-rejoining enzymes"/>
    <property type="match status" value="1"/>
</dbReference>
<dbReference type="InterPro" id="IPR004107">
    <property type="entry name" value="Integrase_SAM-like_N"/>
</dbReference>
<sequence length="401" mass="45371">MLPKRVMEANMRLNKRTIDGLSVKEKDYFVWDETLPGYGLRVLPSGRKTFLIQYRDGGGRTRRKGLGRYGTVTAEKAKEKARELLGGIAHGENPAEEAKRKRGAAIISELCERFMSDYVPSHCRESTAKEYRRCMDLFIKPAFGTVQVEEVQRSDIAELHHKHRDKPYQANRTLGVLSVMFNQAEVWGLRPEGTNPCRHVRKYEEKKRERYLSGEELSRLGQTLADLKTEGDESRSAINCIRLLILTGCRLREIQTLKWEYLKGNSAFLPDSKTGPKRVYLGPAALDVLAGIERIEDNPYVITGKLPGSHITDMQKPWRRIRMAANLEDVRLHDLRHTFASIAVGSGESLPMIGKLLGHSQVQTTARYAHLADDPVQGSADKISEELAKLMASKKFININN</sequence>
<evidence type="ECO:0000313" key="9">
    <source>
        <dbReference type="Proteomes" id="UP000476030"/>
    </source>
</evidence>
<dbReference type="CDD" id="cd00796">
    <property type="entry name" value="INT_Rci_Hp1_C"/>
    <property type="match status" value="1"/>
</dbReference>
<dbReference type="Gene3D" id="1.10.443.10">
    <property type="entry name" value="Intergrase catalytic core"/>
    <property type="match status" value="1"/>
</dbReference>
<dbReference type="Proteomes" id="UP000476030">
    <property type="component" value="Unassembled WGS sequence"/>
</dbReference>
<evidence type="ECO:0000313" key="8">
    <source>
        <dbReference type="EMBL" id="MZR30239.1"/>
    </source>
</evidence>
<dbReference type="Gene3D" id="1.10.150.130">
    <property type="match status" value="1"/>
</dbReference>
<dbReference type="EMBL" id="WTUW01000002">
    <property type="protein sequence ID" value="MZR30239.1"/>
    <property type="molecule type" value="Genomic_DNA"/>
</dbReference>
<reference evidence="8 9" key="1">
    <citation type="submission" date="2019-12" db="EMBL/GenBank/DDBJ databases">
        <title>Snethiella sp. nov. sp. isolated from sea sand.</title>
        <authorList>
            <person name="Kim J."/>
            <person name="Jeong S.E."/>
            <person name="Jung H.S."/>
            <person name="Jeon C.O."/>
        </authorList>
    </citation>
    <scope>NUCLEOTIDE SEQUENCE [LARGE SCALE GENOMIC DNA]</scope>
    <source>
        <strain evidence="8 9">DP05</strain>
    </source>
</reference>
<dbReference type="InterPro" id="IPR025166">
    <property type="entry name" value="Integrase_DNA_bind_dom"/>
</dbReference>